<accession>A0A0F9ZDD6</accession>
<evidence type="ECO:0000256" key="4">
    <source>
        <dbReference type="ARBA" id="ARBA00023136"/>
    </source>
</evidence>
<comment type="caution">
    <text evidence="6">The sequence shown here is derived from an EMBL/GenBank/DDBJ whole genome shotgun (WGS) entry which is preliminary data.</text>
</comment>
<feature type="transmembrane region" description="Helical" evidence="5">
    <location>
        <begin position="54"/>
        <end position="73"/>
    </location>
</feature>
<dbReference type="PANTHER" id="PTHR31465">
    <property type="entry name" value="PROTEIN RTA1-RELATED"/>
    <property type="match status" value="1"/>
</dbReference>
<feature type="transmembrane region" description="Helical" evidence="5">
    <location>
        <begin position="125"/>
        <end position="150"/>
    </location>
</feature>
<comment type="subcellular location">
    <subcellularLocation>
        <location evidence="1">Membrane</location>
        <topology evidence="1">Multi-pass membrane protein</topology>
    </subcellularLocation>
</comment>
<dbReference type="EMBL" id="JOKZ01000423">
    <property type="protein sequence ID" value="KKO98416.1"/>
    <property type="molecule type" value="Genomic_DNA"/>
</dbReference>
<dbReference type="InterPro" id="IPR007568">
    <property type="entry name" value="RTA1"/>
</dbReference>
<dbReference type="GO" id="GO:0016020">
    <property type="term" value="C:membrane"/>
    <property type="evidence" value="ECO:0007669"/>
    <property type="project" value="UniProtKB-SubCell"/>
</dbReference>
<evidence type="ECO:0000313" key="7">
    <source>
        <dbReference type="Proteomes" id="UP000034112"/>
    </source>
</evidence>
<evidence type="ECO:0008006" key="8">
    <source>
        <dbReference type="Google" id="ProtNLM"/>
    </source>
</evidence>
<evidence type="ECO:0000256" key="2">
    <source>
        <dbReference type="ARBA" id="ARBA00022692"/>
    </source>
</evidence>
<feature type="transmembrane region" description="Helical" evidence="5">
    <location>
        <begin position="25"/>
        <end position="47"/>
    </location>
</feature>
<keyword evidence="2 5" id="KW-0812">Transmembrane</keyword>
<dbReference type="OMA" id="HYETPNW"/>
<protein>
    <recommendedName>
        <fullName evidence="8">RTA1 like protein</fullName>
    </recommendedName>
</protein>
<organism evidence="6 7">
    <name type="scientific">Trichoderma harzianum</name>
    <name type="common">Hypocrea lixii</name>
    <dbReference type="NCBI Taxonomy" id="5544"/>
    <lineage>
        <taxon>Eukaryota</taxon>
        <taxon>Fungi</taxon>
        <taxon>Dikarya</taxon>
        <taxon>Ascomycota</taxon>
        <taxon>Pezizomycotina</taxon>
        <taxon>Sordariomycetes</taxon>
        <taxon>Hypocreomycetidae</taxon>
        <taxon>Hypocreales</taxon>
        <taxon>Hypocreaceae</taxon>
        <taxon>Trichoderma</taxon>
    </lineage>
</organism>
<proteinExistence type="predicted"/>
<feature type="transmembrane region" description="Helical" evidence="5">
    <location>
        <begin position="207"/>
        <end position="228"/>
    </location>
</feature>
<dbReference type="OrthoDB" id="3358017at2759"/>
<dbReference type="Pfam" id="PF04479">
    <property type="entry name" value="RTA1"/>
    <property type="match status" value="1"/>
</dbReference>
<keyword evidence="3 5" id="KW-1133">Transmembrane helix</keyword>
<reference evidence="7" key="1">
    <citation type="journal article" date="2015" name="Genome Announc.">
        <title>Draft whole-genome sequence of the biocontrol agent Trichoderma harzianum T6776.</title>
        <authorList>
            <person name="Baroncelli R."/>
            <person name="Piaggeschi G."/>
            <person name="Fiorini L."/>
            <person name="Bertolini E."/>
            <person name="Zapparata A."/>
            <person name="Pe M.E."/>
            <person name="Sarrocco S."/>
            <person name="Vannacci G."/>
        </authorList>
    </citation>
    <scope>NUCLEOTIDE SEQUENCE [LARGE SCALE GENOMIC DNA]</scope>
    <source>
        <strain evidence="7">T6776</strain>
    </source>
</reference>
<feature type="transmembrane region" description="Helical" evidence="5">
    <location>
        <begin position="85"/>
        <end position="113"/>
    </location>
</feature>
<dbReference type="Proteomes" id="UP000034112">
    <property type="component" value="Unassembled WGS sequence"/>
</dbReference>
<evidence type="ECO:0000256" key="3">
    <source>
        <dbReference type="ARBA" id="ARBA00022989"/>
    </source>
</evidence>
<dbReference type="AlphaFoldDB" id="A0A0F9ZDD6"/>
<sequence>MAFENYKPSLDDPDAWVPYRYYPSIPAAAVFIALYSIVTIAHIAIIVTCRTWSFTPFIIGGLFELVGYIGRAISAGDIWALGPYIVQSILLLVAPALFAASIYIILGQIMVFVDGAQFSLVPRRWLTKVFVAGDVVSFLLQMAGGGIQAAGTLDFLNLGEKIIIAGLFAQIVFFGFFIVVAITFQVRFTRHQGALGLRLAKWKKHMHALYVGSLLIMVRSIFRVVEYLMGNNGFLLRHEYLLYIFDATLMFLVMLLFLWVHPSQLKSSHPSEESSYTLVIGANDTLKHKGSSQHPSHGI</sequence>
<dbReference type="PANTHER" id="PTHR31465:SF1">
    <property type="entry name" value="PROTEIN RTA1-RELATED"/>
    <property type="match status" value="1"/>
</dbReference>
<evidence type="ECO:0000256" key="5">
    <source>
        <dbReference type="SAM" id="Phobius"/>
    </source>
</evidence>
<gene>
    <name evidence="6" type="ORF">THAR02_09489</name>
</gene>
<feature type="transmembrane region" description="Helical" evidence="5">
    <location>
        <begin position="240"/>
        <end position="260"/>
    </location>
</feature>
<name>A0A0F9ZDD6_TRIHA</name>
<evidence type="ECO:0000313" key="6">
    <source>
        <dbReference type="EMBL" id="KKO98416.1"/>
    </source>
</evidence>
<evidence type="ECO:0000256" key="1">
    <source>
        <dbReference type="ARBA" id="ARBA00004141"/>
    </source>
</evidence>
<feature type="transmembrane region" description="Helical" evidence="5">
    <location>
        <begin position="162"/>
        <end position="186"/>
    </location>
</feature>
<keyword evidence="4 5" id="KW-0472">Membrane</keyword>